<evidence type="ECO:0000256" key="11">
    <source>
        <dbReference type="ARBA" id="ARBA00022840"/>
    </source>
</evidence>
<comment type="catalytic activity">
    <reaction evidence="13 15">
        <text>riboflavin + ATP = FMN + ADP + H(+)</text>
        <dbReference type="Rhea" id="RHEA:14357"/>
        <dbReference type="ChEBI" id="CHEBI:15378"/>
        <dbReference type="ChEBI" id="CHEBI:30616"/>
        <dbReference type="ChEBI" id="CHEBI:57986"/>
        <dbReference type="ChEBI" id="CHEBI:58210"/>
        <dbReference type="ChEBI" id="CHEBI:456216"/>
        <dbReference type="EC" id="2.7.1.26"/>
    </reaction>
</comment>
<accession>A0AAE2SDC6</accession>
<comment type="pathway">
    <text evidence="2 15">Cofactor biosynthesis; FAD biosynthesis; FAD from FMN: step 1/1.</text>
</comment>
<dbReference type="NCBIfam" id="NF004160">
    <property type="entry name" value="PRK05627.1-3"/>
    <property type="match status" value="1"/>
</dbReference>
<dbReference type="InterPro" id="IPR015864">
    <property type="entry name" value="FAD_synthase"/>
</dbReference>
<evidence type="ECO:0000256" key="2">
    <source>
        <dbReference type="ARBA" id="ARBA00004726"/>
    </source>
</evidence>
<dbReference type="GO" id="GO:0003919">
    <property type="term" value="F:FMN adenylyltransferase activity"/>
    <property type="evidence" value="ECO:0007669"/>
    <property type="project" value="UniProtKB-UniRule"/>
</dbReference>
<dbReference type="AlphaFoldDB" id="A0AAE2SDC6"/>
<comment type="catalytic activity">
    <reaction evidence="14 15">
        <text>FMN + ATP + H(+) = FAD + diphosphate</text>
        <dbReference type="Rhea" id="RHEA:17237"/>
        <dbReference type="ChEBI" id="CHEBI:15378"/>
        <dbReference type="ChEBI" id="CHEBI:30616"/>
        <dbReference type="ChEBI" id="CHEBI:33019"/>
        <dbReference type="ChEBI" id="CHEBI:57692"/>
        <dbReference type="ChEBI" id="CHEBI:58210"/>
        <dbReference type="EC" id="2.7.7.2"/>
    </reaction>
</comment>
<sequence length="311" mass="33927">MKIISSLNDLSSISGPLHLALGVFDGVHIGHQAVIASVVQAAKADQGVAGVLTFDPHPIRVLAPQVAPQRILASLTHKKELLAELGVELMVVIPFTVDFATVPAEDFLNELQQSCQNLRTLAMGQDWKFGHQRGGDVDLLQRFGEQHSIDVEAMGAVMLDGERVSSTRIRQALRDGNLSAAAAMLGREYTVLGTVVEGRKLGRQLGFPTANLRAHNEQLPSDGVWAVDVTLESGAVHRGAGNLGVRPTVEHGEARRMLEIHLLDFSGDLYGQDVEVRFVRHVRPEMKFGSLDELQEQIQKDVQICRDACND</sequence>
<evidence type="ECO:0000256" key="3">
    <source>
        <dbReference type="ARBA" id="ARBA00005201"/>
    </source>
</evidence>
<keyword evidence="4 15" id="KW-0285">Flavoprotein</keyword>
<dbReference type="PANTHER" id="PTHR22749">
    <property type="entry name" value="RIBOFLAVIN KINASE/FMN ADENYLYLTRANSFERASE"/>
    <property type="match status" value="1"/>
</dbReference>
<dbReference type="SMART" id="SM00904">
    <property type="entry name" value="Flavokinase"/>
    <property type="match status" value="1"/>
</dbReference>
<dbReference type="CDD" id="cd02064">
    <property type="entry name" value="FAD_synthetase_N"/>
    <property type="match status" value="1"/>
</dbReference>
<dbReference type="PIRSF" id="PIRSF004491">
    <property type="entry name" value="FAD_Synth"/>
    <property type="match status" value="1"/>
</dbReference>
<dbReference type="RefSeq" id="WP_309490430.1">
    <property type="nucleotide sequence ID" value="NZ_JAENIG010000008.1"/>
</dbReference>
<name>A0AAE2SDC6_9BACT</name>
<comment type="caution">
    <text evidence="17">The sequence shown here is derived from an EMBL/GenBank/DDBJ whole genome shotgun (WGS) entry which is preliminary data.</text>
</comment>
<protein>
    <recommendedName>
        <fullName evidence="15">Riboflavin biosynthesis protein</fullName>
    </recommendedName>
    <domain>
        <recommendedName>
            <fullName evidence="15">Riboflavin kinase</fullName>
            <ecNumber evidence="15">2.7.1.26</ecNumber>
        </recommendedName>
        <alternativeName>
            <fullName evidence="15">Flavokinase</fullName>
        </alternativeName>
    </domain>
    <domain>
        <recommendedName>
            <fullName evidence="15">FMN adenylyltransferase</fullName>
            <ecNumber evidence="15">2.7.7.2</ecNumber>
        </recommendedName>
        <alternativeName>
            <fullName evidence="15">FAD pyrophosphorylase</fullName>
        </alternativeName>
        <alternativeName>
            <fullName evidence="15">FAD synthase</fullName>
        </alternativeName>
    </domain>
</protein>
<evidence type="ECO:0000256" key="13">
    <source>
        <dbReference type="ARBA" id="ARBA00047880"/>
    </source>
</evidence>
<dbReference type="InterPro" id="IPR023468">
    <property type="entry name" value="Riboflavin_kinase"/>
</dbReference>
<dbReference type="InterPro" id="IPR015865">
    <property type="entry name" value="Riboflavin_kinase_bac/euk"/>
</dbReference>
<dbReference type="Gene3D" id="2.40.30.30">
    <property type="entry name" value="Riboflavin kinase-like"/>
    <property type="match status" value="1"/>
</dbReference>
<dbReference type="GO" id="GO:0009231">
    <property type="term" value="P:riboflavin biosynthetic process"/>
    <property type="evidence" value="ECO:0007669"/>
    <property type="project" value="InterPro"/>
</dbReference>
<gene>
    <name evidence="17" type="ORF">JIN83_12670</name>
</gene>
<dbReference type="SUPFAM" id="SSF82114">
    <property type="entry name" value="Riboflavin kinase-like"/>
    <property type="match status" value="1"/>
</dbReference>
<comment type="pathway">
    <text evidence="3 15">Cofactor biosynthesis; FMN biosynthesis; FMN from riboflavin (ATP route): step 1/1.</text>
</comment>
<dbReference type="GO" id="GO:0008531">
    <property type="term" value="F:riboflavin kinase activity"/>
    <property type="evidence" value="ECO:0007669"/>
    <property type="project" value="UniProtKB-UniRule"/>
</dbReference>
<dbReference type="GO" id="GO:0006747">
    <property type="term" value="P:FAD biosynthetic process"/>
    <property type="evidence" value="ECO:0007669"/>
    <property type="project" value="UniProtKB-UniRule"/>
</dbReference>
<evidence type="ECO:0000313" key="17">
    <source>
        <dbReference type="EMBL" id="MBK1855818.1"/>
    </source>
</evidence>
<keyword evidence="11 15" id="KW-0067">ATP-binding</keyword>
<evidence type="ECO:0000256" key="15">
    <source>
        <dbReference type="PIRNR" id="PIRNR004491"/>
    </source>
</evidence>
<dbReference type="GO" id="GO:0005524">
    <property type="term" value="F:ATP binding"/>
    <property type="evidence" value="ECO:0007669"/>
    <property type="project" value="UniProtKB-UniRule"/>
</dbReference>
<evidence type="ECO:0000259" key="16">
    <source>
        <dbReference type="SMART" id="SM00904"/>
    </source>
</evidence>
<dbReference type="Proteomes" id="UP000634206">
    <property type="component" value="Unassembled WGS sequence"/>
</dbReference>
<evidence type="ECO:0000256" key="10">
    <source>
        <dbReference type="ARBA" id="ARBA00022827"/>
    </source>
</evidence>
<dbReference type="PANTHER" id="PTHR22749:SF6">
    <property type="entry name" value="RIBOFLAVIN KINASE"/>
    <property type="match status" value="1"/>
</dbReference>
<dbReference type="Pfam" id="PF01687">
    <property type="entry name" value="Flavokinase"/>
    <property type="match status" value="1"/>
</dbReference>
<evidence type="ECO:0000256" key="5">
    <source>
        <dbReference type="ARBA" id="ARBA00022643"/>
    </source>
</evidence>
<keyword evidence="5 15" id="KW-0288">FMN</keyword>
<organism evidence="17 18">
    <name type="scientific">Oceaniferula flava</name>
    <dbReference type="NCBI Taxonomy" id="2800421"/>
    <lineage>
        <taxon>Bacteria</taxon>
        <taxon>Pseudomonadati</taxon>
        <taxon>Verrucomicrobiota</taxon>
        <taxon>Verrucomicrobiia</taxon>
        <taxon>Verrucomicrobiales</taxon>
        <taxon>Verrucomicrobiaceae</taxon>
        <taxon>Oceaniferula</taxon>
    </lineage>
</organism>
<dbReference type="Gene3D" id="3.40.50.620">
    <property type="entry name" value="HUPs"/>
    <property type="match status" value="1"/>
</dbReference>
<dbReference type="Pfam" id="PF06574">
    <property type="entry name" value="FAD_syn"/>
    <property type="match status" value="1"/>
</dbReference>
<evidence type="ECO:0000256" key="12">
    <source>
        <dbReference type="ARBA" id="ARBA00023268"/>
    </source>
</evidence>
<dbReference type="NCBIfam" id="TIGR00083">
    <property type="entry name" value="ribF"/>
    <property type="match status" value="1"/>
</dbReference>
<evidence type="ECO:0000256" key="8">
    <source>
        <dbReference type="ARBA" id="ARBA00022741"/>
    </source>
</evidence>
<keyword evidence="12" id="KW-0511">Multifunctional enzyme</keyword>
<dbReference type="EC" id="2.7.1.26" evidence="15"/>
<dbReference type="EC" id="2.7.7.2" evidence="15"/>
<evidence type="ECO:0000256" key="1">
    <source>
        <dbReference type="ARBA" id="ARBA00002121"/>
    </source>
</evidence>
<keyword evidence="6 15" id="KW-0808">Transferase</keyword>
<dbReference type="GO" id="GO:0009398">
    <property type="term" value="P:FMN biosynthetic process"/>
    <property type="evidence" value="ECO:0007669"/>
    <property type="project" value="UniProtKB-UniRule"/>
</dbReference>
<feature type="domain" description="Riboflavin kinase" evidence="16">
    <location>
        <begin position="184"/>
        <end position="310"/>
    </location>
</feature>
<keyword evidence="8 15" id="KW-0547">Nucleotide-binding</keyword>
<dbReference type="NCBIfam" id="NF004162">
    <property type="entry name" value="PRK05627.1-5"/>
    <property type="match status" value="1"/>
</dbReference>
<evidence type="ECO:0000256" key="4">
    <source>
        <dbReference type="ARBA" id="ARBA00022630"/>
    </source>
</evidence>
<dbReference type="FunFam" id="3.40.50.620:FF:000021">
    <property type="entry name" value="Riboflavin biosynthesis protein"/>
    <property type="match status" value="1"/>
</dbReference>
<evidence type="ECO:0000256" key="7">
    <source>
        <dbReference type="ARBA" id="ARBA00022695"/>
    </source>
</evidence>
<reference evidence="17" key="1">
    <citation type="submission" date="2021-01" db="EMBL/GenBank/DDBJ databases">
        <title>Modified the classification status of verrucomicrobia.</title>
        <authorList>
            <person name="Feng X."/>
        </authorList>
    </citation>
    <scope>NUCLEOTIDE SEQUENCE</scope>
    <source>
        <strain evidence="17">5K15</strain>
    </source>
</reference>
<proteinExistence type="inferred from homology"/>
<evidence type="ECO:0000256" key="14">
    <source>
        <dbReference type="ARBA" id="ARBA00049494"/>
    </source>
</evidence>
<dbReference type="InterPro" id="IPR014729">
    <property type="entry name" value="Rossmann-like_a/b/a_fold"/>
</dbReference>
<evidence type="ECO:0000313" key="18">
    <source>
        <dbReference type="Proteomes" id="UP000634206"/>
    </source>
</evidence>
<keyword evidence="10 15" id="KW-0274">FAD</keyword>
<keyword evidence="9 15" id="KW-0418">Kinase</keyword>
<dbReference type="FunFam" id="2.40.30.30:FF:000003">
    <property type="entry name" value="Riboflavin biosynthesis protein"/>
    <property type="match status" value="1"/>
</dbReference>
<evidence type="ECO:0000256" key="9">
    <source>
        <dbReference type="ARBA" id="ARBA00022777"/>
    </source>
</evidence>
<dbReference type="EMBL" id="JAENIG010000008">
    <property type="protein sequence ID" value="MBK1855818.1"/>
    <property type="molecule type" value="Genomic_DNA"/>
</dbReference>
<dbReference type="InterPro" id="IPR002606">
    <property type="entry name" value="Riboflavin_kinase_bac"/>
</dbReference>
<keyword evidence="7 15" id="KW-0548">Nucleotidyltransferase</keyword>
<evidence type="ECO:0000256" key="6">
    <source>
        <dbReference type="ARBA" id="ARBA00022679"/>
    </source>
</evidence>
<comment type="function">
    <text evidence="1">Catalyzes the phosphorylation of riboflavin to FMN followed by the adenylation of FMN to FAD.</text>
</comment>
<keyword evidence="18" id="KW-1185">Reference proteome</keyword>
<dbReference type="InterPro" id="IPR023465">
    <property type="entry name" value="Riboflavin_kinase_dom_sf"/>
</dbReference>
<comment type="similarity">
    <text evidence="15">Belongs to the ribF family.</text>
</comment>
<dbReference type="SUPFAM" id="SSF52374">
    <property type="entry name" value="Nucleotidylyl transferase"/>
    <property type="match status" value="1"/>
</dbReference>